<dbReference type="PROSITE" id="PS00972">
    <property type="entry name" value="USP_1"/>
    <property type="match status" value="1"/>
</dbReference>
<evidence type="ECO:0000256" key="1">
    <source>
        <dbReference type="ARBA" id="ARBA00000707"/>
    </source>
</evidence>
<feature type="compositionally biased region" description="Low complexity" evidence="8">
    <location>
        <begin position="484"/>
        <end position="495"/>
    </location>
</feature>
<dbReference type="PROSITE" id="PS00973">
    <property type="entry name" value="USP_2"/>
    <property type="match status" value="1"/>
</dbReference>
<proteinExistence type="inferred from homology"/>
<dbReference type="CDD" id="cd02674">
    <property type="entry name" value="Peptidase_C19R"/>
    <property type="match status" value="1"/>
</dbReference>
<comment type="similarity">
    <text evidence="2 7">Belongs to the peptidase C19 family.</text>
</comment>
<evidence type="ECO:0000256" key="3">
    <source>
        <dbReference type="ARBA" id="ARBA00022670"/>
    </source>
</evidence>
<dbReference type="Gene3D" id="3.90.70.10">
    <property type="entry name" value="Cysteine proteinases"/>
    <property type="match status" value="1"/>
</dbReference>
<evidence type="ECO:0000256" key="4">
    <source>
        <dbReference type="ARBA" id="ARBA00022786"/>
    </source>
</evidence>
<feature type="compositionally biased region" description="Polar residues" evidence="8">
    <location>
        <begin position="506"/>
        <end position="518"/>
    </location>
</feature>
<sequence length="887" mass="99092">MKGCSIMVEVIAKHQNFKEAKKDATYRQLKARTSDDILMLLEELSAKLQYSDPDQSADDYFVQDVMNKYPPVNDVPMPMPSPTHIDSSSFLDNLPSVPKHMPSSNGTTKSSQRDNSVSSNSSSLSAASNFMKMPEPEPQPQQQPTAAAAAAAAANVLQLPTPSSDLSIPPTPIVDALQLASWIVKKSDGKQPSVLILDVRPRQVFDQGFIKHKWIAQIEPLVLKQDVSSQKIEESMVMNPDAEQQIFAGRHHFDLVVYYDQNSQSLQNPTLGHLRAAIYELEFQKILQRAPVMLSGGFDAWKQVIGEKGIFRYTNDASTQSQDASPHQQQQQQQQRPHWLKDVVGRGSDQNMGLSPVKVHHTFYDYFSNTGSSGTKESMTRYTERNVATPPLRGVFSNTLYQPSSPSKMSAYAMPIPQPSTLPAQNVDTSPSTTQYPDVRPNLSTLQRKKTFIDNPFHGFTSTTNQQFDIPPLPPKPQRPLPQAPDSAAPVVASAPPLPPKEAMASSPTNNAYRTAPVSDNSFSQMGTVMIGTTGLKNLGNTCFMNSIIQCLSGTIPFARYFISGVFRQHINKDNFLGTGGVLAENFASLLRTMWSENYNFISPVLFREALIKFAPQFRGSEQHDSQEFLNFLLDGIHEDCNLVKKRPSPPPESAEEEARFEQLPDWQASGIAWERYLERNSSVIVSLFQGQYRSRLTCLTCQATSTTYNSFMSLSLPIPAKRSGPASVSIYQCLDYFVKEEILDHDDAWQCPKCKTLRRASKSLTLSKLPDVLLIHLKRFSFDGPFKDKLETIVESPMSGLDLSRYVPSTMFPPNQPPEKSAFNYDLYAVSNHFGSLTGGHYTACVRNGYKNEWHNFDDSRFSVCDESKVLSRAAYNLFYVRSTVK</sequence>
<feature type="domain" description="Rhodanese" evidence="9">
    <location>
        <begin position="190"/>
        <end position="310"/>
    </location>
</feature>
<feature type="compositionally biased region" description="Pro residues" evidence="8">
    <location>
        <begin position="471"/>
        <end position="483"/>
    </location>
</feature>
<dbReference type="Gene3D" id="3.40.250.10">
    <property type="entry name" value="Rhodanese-like domain"/>
    <property type="match status" value="1"/>
</dbReference>
<evidence type="ECO:0000313" key="11">
    <source>
        <dbReference type="EMBL" id="KAF1801412.1"/>
    </source>
</evidence>
<dbReference type="Proteomes" id="UP000469890">
    <property type="component" value="Unassembled WGS sequence"/>
</dbReference>
<dbReference type="GO" id="GO:0004843">
    <property type="term" value="F:cysteine-type deubiquitinase activity"/>
    <property type="evidence" value="ECO:0007669"/>
    <property type="project" value="UniProtKB-UniRule"/>
</dbReference>
<dbReference type="AlphaFoldDB" id="A0A8H4BHE5"/>
<dbReference type="InterPro" id="IPR018200">
    <property type="entry name" value="USP_CS"/>
</dbReference>
<evidence type="ECO:0000256" key="7">
    <source>
        <dbReference type="RuleBase" id="RU366025"/>
    </source>
</evidence>
<dbReference type="InterPro" id="IPR036873">
    <property type="entry name" value="Rhodanese-like_dom_sf"/>
</dbReference>
<dbReference type="SUPFAM" id="SSF52821">
    <property type="entry name" value="Rhodanese/Cell cycle control phosphatase"/>
    <property type="match status" value="1"/>
</dbReference>
<dbReference type="EMBL" id="JAAECE010000005">
    <property type="protein sequence ID" value="KAF1801412.1"/>
    <property type="molecule type" value="Genomic_DNA"/>
</dbReference>
<organism evidence="11 12">
    <name type="scientific">Mucor circinelloides f. lusitanicus</name>
    <name type="common">Mucor racemosus var. lusitanicus</name>
    <dbReference type="NCBI Taxonomy" id="29924"/>
    <lineage>
        <taxon>Eukaryota</taxon>
        <taxon>Fungi</taxon>
        <taxon>Fungi incertae sedis</taxon>
        <taxon>Mucoromycota</taxon>
        <taxon>Mucoromycotina</taxon>
        <taxon>Mucoromycetes</taxon>
        <taxon>Mucorales</taxon>
        <taxon>Mucorineae</taxon>
        <taxon>Mucoraceae</taxon>
        <taxon>Mucor</taxon>
    </lineage>
</organism>
<keyword evidence="4 7" id="KW-0833">Ubl conjugation pathway</keyword>
<name>A0A8H4BHE5_MUCCL</name>
<dbReference type="PROSITE" id="PS50206">
    <property type="entry name" value="RHODANESE_3"/>
    <property type="match status" value="1"/>
</dbReference>
<evidence type="ECO:0000256" key="8">
    <source>
        <dbReference type="SAM" id="MobiDB-lite"/>
    </source>
</evidence>
<evidence type="ECO:0000256" key="6">
    <source>
        <dbReference type="ARBA" id="ARBA00022807"/>
    </source>
</evidence>
<dbReference type="InterPro" id="IPR038765">
    <property type="entry name" value="Papain-like_cys_pep_sf"/>
</dbReference>
<keyword evidence="5 7" id="KW-0378">Hydrolase</keyword>
<evidence type="ECO:0000256" key="2">
    <source>
        <dbReference type="ARBA" id="ARBA00009085"/>
    </source>
</evidence>
<dbReference type="EC" id="3.4.19.12" evidence="7"/>
<dbReference type="Pfam" id="PF00443">
    <property type="entry name" value="UCH"/>
    <property type="match status" value="1"/>
</dbReference>
<feature type="region of interest" description="Disordered" evidence="8">
    <location>
        <begin position="72"/>
        <end position="149"/>
    </location>
</feature>
<dbReference type="InterPro" id="IPR028889">
    <property type="entry name" value="USP"/>
</dbReference>
<dbReference type="PANTHER" id="PTHR21646:SF95">
    <property type="entry name" value="UBIQUITIN CARBOXYL-TERMINAL HYDROLASE 4-RELATED"/>
    <property type="match status" value="1"/>
</dbReference>
<dbReference type="GO" id="GO:0006508">
    <property type="term" value="P:proteolysis"/>
    <property type="evidence" value="ECO:0007669"/>
    <property type="project" value="UniProtKB-KW"/>
</dbReference>
<dbReference type="GO" id="GO:0016579">
    <property type="term" value="P:protein deubiquitination"/>
    <property type="evidence" value="ECO:0007669"/>
    <property type="project" value="InterPro"/>
</dbReference>
<keyword evidence="6 7" id="KW-0788">Thiol protease</keyword>
<gene>
    <name evidence="11" type="ORF">FB192DRAFT_1423130</name>
</gene>
<reference evidence="11 12" key="1">
    <citation type="submission" date="2019-09" db="EMBL/GenBank/DDBJ databases">
        <authorList>
            <consortium name="DOE Joint Genome Institute"/>
            <person name="Mondo S.J."/>
            <person name="Navarro-Mendoza M.I."/>
            <person name="Perez-Arques C."/>
            <person name="Panchal S."/>
            <person name="Nicolas F.E."/>
            <person name="Ganguly P."/>
            <person name="Pangilinan J."/>
            <person name="Grigoriev I."/>
            <person name="Heitman J."/>
            <person name="Sanya K."/>
            <person name="Garre V."/>
        </authorList>
    </citation>
    <scope>NUCLEOTIDE SEQUENCE [LARGE SCALE GENOMIC DNA]</scope>
    <source>
        <strain evidence="11 12">MU402</strain>
    </source>
</reference>
<feature type="region of interest" description="Disordered" evidence="8">
    <location>
        <begin position="461"/>
        <end position="518"/>
    </location>
</feature>
<evidence type="ECO:0000259" key="9">
    <source>
        <dbReference type="PROSITE" id="PS50206"/>
    </source>
</evidence>
<evidence type="ECO:0000256" key="5">
    <source>
        <dbReference type="ARBA" id="ARBA00022801"/>
    </source>
</evidence>
<dbReference type="InterPro" id="IPR001763">
    <property type="entry name" value="Rhodanese-like_dom"/>
</dbReference>
<evidence type="ECO:0000313" key="12">
    <source>
        <dbReference type="Proteomes" id="UP000469890"/>
    </source>
</evidence>
<keyword evidence="3 7" id="KW-0645">Protease</keyword>
<comment type="catalytic activity">
    <reaction evidence="1 7">
        <text>Thiol-dependent hydrolysis of ester, thioester, amide, peptide and isopeptide bonds formed by the C-terminal Gly of ubiquitin (a 76-residue protein attached to proteins as an intracellular targeting signal).</text>
        <dbReference type="EC" id="3.4.19.12"/>
    </reaction>
</comment>
<dbReference type="PANTHER" id="PTHR21646">
    <property type="entry name" value="UBIQUITIN CARBOXYL-TERMINAL HYDROLASE"/>
    <property type="match status" value="1"/>
</dbReference>
<protein>
    <recommendedName>
        <fullName evidence="7">Ubiquitin carboxyl-terminal hydrolase</fullName>
        <ecNumber evidence="7">3.4.19.12</ecNumber>
    </recommendedName>
</protein>
<comment type="caution">
    <text evidence="11">The sequence shown here is derived from an EMBL/GenBank/DDBJ whole genome shotgun (WGS) entry which is preliminary data.</text>
</comment>
<accession>A0A8H4BHE5</accession>
<feature type="compositionally biased region" description="Polar residues" evidence="8">
    <location>
        <begin position="316"/>
        <end position="327"/>
    </location>
</feature>
<dbReference type="InterPro" id="IPR050185">
    <property type="entry name" value="Ub_carboxyl-term_hydrolase"/>
</dbReference>
<evidence type="ECO:0000259" key="10">
    <source>
        <dbReference type="PROSITE" id="PS50235"/>
    </source>
</evidence>
<feature type="domain" description="USP" evidence="10">
    <location>
        <begin position="534"/>
        <end position="884"/>
    </location>
</feature>
<feature type="region of interest" description="Disordered" evidence="8">
    <location>
        <begin position="316"/>
        <end position="338"/>
    </location>
</feature>
<dbReference type="PROSITE" id="PS50235">
    <property type="entry name" value="USP_3"/>
    <property type="match status" value="1"/>
</dbReference>
<dbReference type="InterPro" id="IPR001394">
    <property type="entry name" value="Peptidase_C19_UCH"/>
</dbReference>
<dbReference type="SUPFAM" id="SSF54001">
    <property type="entry name" value="Cysteine proteinases"/>
    <property type="match status" value="1"/>
</dbReference>
<feature type="compositionally biased region" description="Low complexity" evidence="8">
    <location>
        <begin position="113"/>
        <end position="129"/>
    </location>
</feature>